<gene>
    <name evidence="9" type="ORF">EWM64_g10041</name>
</gene>
<evidence type="ECO:0000256" key="6">
    <source>
        <dbReference type="ARBA" id="ARBA00023004"/>
    </source>
</evidence>
<dbReference type="Pfam" id="PF01328">
    <property type="entry name" value="Peroxidase_2"/>
    <property type="match status" value="1"/>
</dbReference>
<keyword evidence="5 9" id="KW-0560">Oxidoreductase</keyword>
<dbReference type="PANTHER" id="PTHR33577">
    <property type="entry name" value="STERIGMATOCYSTIN BIOSYNTHESIS PEROXIDASE STCC-RELATED"/>
    <property type="match status" value="1"/>
</dbReference>
<dbReference type="Gene3D" id="1.10.489.10">
    <property type="entry name" value="Chloroperoxidase-like"/>
    <property type="match status" value="1"/>
</dbReference>
<protein>
    <submittedName>
        <fullName evidence="9">Heme-thiolate peroxidase</fullName>
        <ecNumber evidence="9">1.11.2.1</ecNumber>
    </submittedName>
</protein>
<keyword evidence="6" id="KW-0408">Iron</keyword>
<dbReference type="GO" id="GO:0004601">
    <property type="term" value="F:peroxidase activity"/>
    <property type="evidence" value="ECO:0007669"/>
    <property type="project" value="UniProtKB-KW"/>
</dbReference>
<evidence type="ECO:0000256" key="2">
    <source>
        <dbReference type="ARBA" id="ARBA00022559"/>
    </source>
</evidence>
<comment type="cofactor">
    <cofactor evidence="1">
        <name>heme b</name>
        <dbReference type="ChEBI" id="CHEBI:60344"/>
    </cofactor>
</comment>
<dbReference type="InterPro" id="IPR036851">
    <property type="entry name" value="Chloroperoxidase-like_sf"/>
</dbReference>
<keyword evidence="4" id="KW-0479">Metal-binding</keyword>
<reference evidence="9 10" key="1">
    <citation type="submission" date="2019-02" db="EMBL/GenBank/DDBJ databases">
        <title>Genome sequencing of the rare red list fungi Hericium alpestre (H. flagellum).</title>
        <authorList>
            <person name="Buettner E."/>
            <person name="Kellner H."/>
        </authorList>
    </citation>
    <scope>NUCLEOTIDE SEQUENCE [LARGE SCALE GENOMIC DNA]</scope>
    <source>
        <strain evidence="9 10">DSM 108284</strain>
    </source>
</reference>
<evidence type="ECO:0000256" key="1">
    <source>
        <dbReference type="ARBA" id="ARBA00001970"/>
    </source>
</evidence>
<dbReference type="PANTHER" id="PTHR33577:SF18">
    <property type="entry name" value="HEME HALOPEROXIDASE FAMILY PROFILE DOMAIN-CONTAINING PROTEIN"/>
    <property type="match status" value="1"/>
</dbReference>
<dbReference type="STRING" id="135208.A0A4Y9ZH78"/>
<dbReference type="EMBL" id="SFCI01002395">
    <property type="protein sequence ID" value="TFY73972.1"/>
    <property type="molecule type" value="Genomic_DNA"/>
</dbReference>
<proteinExistence type="inferred from homology"/>
<dbReference type="OrthoDB" id="407298at2759"/>
<feature type="domain" description="Heme haloperoxidase family profile" evidence="8">
    <location>
        <begin position="15"/>
        <end position="214"/>
    </location>
</feature>
<evidence type="ECO:0000259" key="8">
    <source>
        <dbReference type="PROSITE" id="PS51405"/>
    </source>
</evidence>
<dbReference type="AlphaFoldDB" id="A0A4Y9ZH78"/>
<dbReference type="GO" id="GO:0046872">
    <property type="term" value="F:metal ion binding"/>
    <property type="evidence" value="ECO:0007669"/>
    <property type="project" value="UniProtKB-KW"/>
</dbReference>
<name>A0A4Y9ZH78_9AGAM</name>
<accession>A0A4Y9ZH78</accession>
<organism evidence="9 10">
    <name type="scientific">Hericium alpestre</name>
    <dbReference type="NCBI Taxonomy" id="135208"/>
    <lineage>
        <taxon>Eukaryota</taxon>
        <taxon>Fungi</taxon>
        <taxon>Dikarya</taxon>
        <taxon>Basidiomycota</taxon>
        <taxon>Agaricomycotina</taxon>
        <taxon>Agaricomycetes</taxon>
        <taxon>Russulales</taxon>
        <taxon>Hericiaceae</taxon>
        <taxon>Hericium</taxon>
    </lineage>
</organism>
<keyword evidence="10" id="KW-1185">Reference proteome</keyword>
<evidence type="ECO:0000256" key="3">
    <source>
        <dbReference type="ARBA" id="ARBA00022617"/>
    </source>
</evidence>
<dbReference type="PROSITE" id="PS51405">
    <property type="entry name" value="HEME_HALOPEROXIDASE"/>
    <property type="match status" value="1"/>
</dbReference>
<evidence type="ECO:0000313" key="10">
    <source>
        <dbReference type="Proteomes" id="UP000298061"/>
    </source>
</evidence>
<evidence type="ECO:0000256" key="5">
    <source>
        <dbReference type="ARBA" id="ARBA00023002"/>
    </source>
</evidence>
<sequence>MGKLIPPGHPGFRGRWPEFMPPGKDDSRCSCSALNAMANHGIIPRNGRNIPFRDVTAAIRQTYNFAPTFCVFVPRYMAQILNRSYVNGTFDLEDVDIHSGIEHDASLTRKSYSQPSPSRVQELLACASGPALPPSVMPVKPSEADAKLNLNRSLTLADLARLTSKRRAESRKRNPQFSLSMFHKVFGSSKCALLLHSSLCQTADAYGFAALRHS</sequence>
<comment type="caution">
    <text evidence="9">The sequence shown here is derived from an EMBL/GenBank/DDBJ whole genome shotgun (WGS) entry which is preliminary data.</text>
</comment>
<keyword evidence="2 9" id="KW-0575">Peroxidase</keyword>
<dbReference type="EC" id="1.11.2.1" evidence="9"/>
<dbReference type="InterPro" id="IPR000028">
    <property type="entry name" value="Chloroperoxidase"/>
</dbReference>
<evidence type="ECO:0000256" key="4">
    <source>
        <dbReference type="ARBA" id="ARBA00022723"/>
    </source>
</evidence>
<evidence type="ECO:0000256" key="7">
    <source>
        <dbReference type="ARBA" id="ARBA00025795"/>
    </source>
</evidence>
<evidence type="ECO:0000313" key="9">
    <source>
        <dbReference type="EMBL" id="TFY73972.1"/>
    </source>
</evidence>
<dbReference type="Proteomes" id="UP000298061">
    <property type="component" value="Unassembled WGS sequence"/>
</dbReference>
<comment type="similarity">
    <text evidence="7">Belongs to the chloroperoxidase family.</text>
</comment>
<dbReference type="SUPFAM" id="SSF47571">
    <property type="entry name" value="Cloroperoxidase"/>
    <property type="match status" value="1"/>
</dbReference>
<keyword evidence="3" id="KW-0349">Heme</keyword>